<evidence type="ECO:0000313" key="14">
    <source>
        <dbReference type="Proteomes" id="UP000034085"/>
    </source>
</evidence>
<dbReference type="PATRIC" id="fig|1261127.3.peg.2065"/>
<dbReference type="Gene3D" id="1.20.1250.20">
    <property type="entry name" value="MFS general substrate transporter like domains"/>
    <property type="match status" value="1"/>
</dbReference>
<feature type="transmembrane region" description="Helical" evidence="11">
    <location>
        <begin position="359"/>
        <end position="381"/>
    </location>
</feature>
<dbReference type="PROSITE" id="PS00217">
    <property type="entry name" value="SUGAR_TRANSPORT_2"/>
    <property type="match status" value="1"/>
</dbReference>
<keyword evidence="4" id="KW-1003">Cell membrane</keyword>
<keyword evidence="8 11" id="KW-1133">Transmembrane helix</keyword>
<keyword evidence="9 11" id="KW-0472">Membrane</keyword>
<keyword evidence="7" id="KW-0769">Symport</keyword>
<feature type="domain" description="Major facilitator superfamily (MFS) profile" evidence="12">
    <location>
        <begin position="19"/>
        <end position="448"/>
    </location>
</feature>
<keyword evidence="5" id="KW-0762">Sugar transport</keyword>
<evidence type="ECO:0000256" key="9">
    <source>
        <dbReference type="ARBA" id="ARBA00023136"/>
    </source>
</evidence>
<dbReference type="Proteomes" id="UP000034085">
    <property type="component" value="Chromosome"/>
</dbReference>
<evidence type="ECO:0000256" key="2">
    <source>
        <dbReference type="ARBA" id="ARBA00010992"/>
    </source>
</evidence>
<evidence type="ECO:0000256" key="11">
    <source>
        <dbReference type="SAM" id="Phobius"/>
    </source>
</evidence>
<keyword evidence="3 10" id="KW-0813">Transport</keyword>
<dbReference type="PRINTS" id="PR00171">
    <property type="entry name" value="SUGRTRNSPORT"/>
</dbReference>
<protein>
    <submittedName>
        <fullName evidence="13">D-galactose transporter GalP</fullName>
    </submittedName>
</protein>
<dbReference type="PROSITE" id="PS00216">
    <property type="entry name" value="SUGAR_TRANSPORT_1"/>
    <property type="match status" value="1"/>
</dbReference>
<feature type="transmembrane region" description="Helical" evidence="11">
    <location>
        <begin position="85"/>
        <end position="104"/>
    </location>
</feature>
<organism evidence="13 14">
    <name type="scientific">Citrobacter amalonaticus Y19</name>
    <dbReference type="NCBI Taxonomy" id="1261127"/>
    <lineage>
        <taxon>Bacteria</taxon>
        <taxon>Pseudomonadati</taxon>
        <taxon>Pseudomonadota</taxon>
        <taxon>Gammaproteobacteria</taxon>
        <taxon>Enterobacterales</taxon>
        <taxon>Enterobacteriaceae</taxon>
        <taxon>Citrobacter</taxon>
    </lineage>
</organism>
<evidence type="ECO:0000256" key="6">
    <source>
        <dbReference type="ARBA" id="ARBA00022692"/>
    </source>
</evidence>
<feature type="transmembrane region" description="Helical" evidence="11">
    <location>
        <begin position="55"/>
        <end position="73"/>
    </location>
</feature>
<feature type="transmembrane region" description="Helical" evidence="11">
    <location>
        <begin position="173"/>
        <end position="193"/>
    </location>
</feature>
<dbReference type="OrthoDB" id="5368493at2"/>
<evidence type="ECO:0000256" key="7">
    <source>
        <dbReference type="ARBA" id="ARBA00022847"/>
    </source>
</evidence>
<feature type="transmembrane region" description="Helical" evidence="11">
    <location>
        <begin position="393"/>
        <end position="414"/>
    </location>
</feature>
<dbReference type="PANTHER" id="PTHR48020:SF12">
    <property type="entry name" value="PROTON MYO-INOSITOL COTRANSPORTER"/>
    <property type="match status" value="1"/>
</dbReference>
<dbReference type="FunFam" id="1.20.1250.20:FF:000218">
    <property type="entry name" value="facilitated trehalose transporter Tret1"/>
    <property type="match status" value="1"/>
</dbReference>
<dbReference type="GO" id="GO:0015293">
    <property type="term" value="F:symporter activity"/>
    <property type="evidence" value="ECO:0007669"/>
    <property type="project" value="UniProtKB-KW"/>
</dbReference>
<dbReference type="InterPro" id="IPR020846">
    <property type="entry name" value="MFS_dom"/>
</dbReference>
<feature type="transmembrane region" description="Helical" evidence="11">
    <location>
        <begin position="319"/>
        <end position="339"/>
    </location>
</feature>
<dbReference type="InterPro" id="IPR005829">
    <property type="entry name" value="Sugar_transporter_CS"/>
</dbReference>
<dbReference type="InterPro" id="IPR036259">
    <property type="entry name" value="MFS_trans_sf"/>
</dbReference>
<dbReference type="PROSITE" id="PS50850">
    <property type="entry name" value="MFS"/>
    <property type="match status" value="1"/>
</dbReference>
<dbReference type="GO" id="GO:0005886">
    <property type="term" value="C:plasma membrane"/>
    <property type="evidence" value="ECO:0007669"/>
    <property type="project" value="UniProtKB-SubCell"/>
</dbReference>
<sequence length="470" mass="50841">MSQTLSSTVAPKNRYVQITGFLAALGGLLFGLDVGVIAGALPFIEKEFLVSDHTLEWIVSALLGGAAIGALLAGCFSPALGRKKVLLFSAVIFLLGALFCAFAWSPGSLILARFVLGLAVGGASFTAPVYISEVAPRQYRGAMISVYQLMVTIGILCAFLSNTALSYSGSWRWMLGVIAIPAALFLIGTALLPESPRWLLMRKREVEAKLILLKLRNSESIVADEISEINEQLRVPQQGWSLFKSNSNFRRSVCLGILLQVMQQLTGINVIIYYAPRVFELAGYSDTTMQMWGTVIVGVTNVLATFIAVGFIDRWGRKPILYIGFLVMAAGLGILGYLFESGHTVSGAIILSALEQKVAVLSLLGFIVGFAMSAGPLVWTLCAEIQPIKGRDFGITISTITNWVVNMMVGATFLTLLNTLGGGQTFMLYAAMNLFFIILVALYVPETKGESLENIEKRLLEGVALRKLGR</sequence>
<feature type="transmembrane region" description="Helical" evidence="11">
    <location>
        <begin position="291"/>
        <end position="312"/>
    </location>
</feature>
<feature type="transmembrane region" description="Helical" evidence="11">
    <location>
        <begin position="426"/>
        <end position="444"/>
    </location>
</feature>
<dbReference type="EMBL" id="CP011132">
    <property type="protein sequence ID" value="AKE58940.1"/>
    <property type="molecule type" value="Genomic_DNA"/>
</dbReference>
<comment type="subcellular location">
    <subcellularLocation>
        <location evidence="1">Cell membrane</location>
        <topology evidence="1">Multi-pass membrane protein</topology>
    </subcellularLocation>
</comment>
<evidence type="ECO:0000259" key="12">
    <source>
        <dbReference type="PROSITE" id="PS50850"/>
    </source>
</evidence>
<evidence type="ECO:0000256" key="3">
    <source>
        <dbReference type="ARBA" id="ARBA00022448"/>
    </source>
</evidence>
<evidence type="ECO:0000256" key="8">
    <source>
        <dbReference type="ARBA" id="ARBA00022989"/>
    </source>
</evidence>
<reference evidence="13 14" key="1">
    <citation type="journal article" date="2013" name="Appl. Microbiol. Biotechnol.">
        <title>Glycerol assimilation and production of 1,3-propanediol by Citrobacter amalonaticus Y19.</title>
        <authorList>
            <person name="Ainala S.K."/>
            <person name="Ashok S."/>
            <person name="Ko Y."/>
            <person name="Park S."/>
        </authorList>
    </citation>
    <scope>NUCLEOTIDE SEQUENCE [LARGE SCALE GENOMIC DNA]</scope>
    <source>
        <strain evidence="13 14">Y19</strain>
    </source>
</reference>
<feature type="transmembrane region" description="Helical" evidence="11">
    <location>
        <begin position="143"/>
        <end position="161"/>
    </location>
</feature>
<dbReference type="AlphaFoldDB" id="A0A0F6REY2"/>
<dbReference type="InterPro" id="IPR050814">
    <property type="entry name" value="Myo-inositol_Transporter"/>
</dbReference>
<dbReference type="InterPro" id="IPR005828">
    <property type="entry name" value="MFS_sugar_transport-like"/>
</dbReference>
<keyword evidence="6 11" id="KW-0812">Transmembrane</keyword>
<name>A0A0F6REY2_CITAM</name>
<feature type="transmembrane region" description="Helical" evidence="11">
    <location>
        <begin position="110"/>
        <end position="131"/>
    </location>
</feature>
<evidence type="ECO:0000256" key="5">
    <source>
        <dbReference type="ARBA" id="ARBA00022597"/>
    </source>
</evidence>
<feature type="transmembrane region" description="Helical" evidence="11">
    <location>
        <begin position="21"/>
        <end position="43"/>
    </location>
</feature>
<proteinExistence type="inferred from homology"/>
<dbReference type="NCBIfam" id="TIGR00879">
    <property type="entry name" value="SP"/>
    <property type="match status" value="1"/>
</dbReference>
<dbReference type="Pfam" id="PF00083">
    <property type="entry name" value="Sugar_tr"/>
    <property type="match status" value="1"/>
</dbReference>
<evidence type="ECO:0000256" key="1">
    <source>
        <dbReference type="ARBA" id="ARBA00004651"/>
    </source>
</evidence>
<comment type="similarity">
    <text evidence="2 10">Belongs to the major facilitator superfamily. Sugar transporter (TC 2.A.1.1) family.</text>
</comment>
<accession>A0A0F6REY2</accession>
<gene>
    <name evidence="13" type="ORF">F384_09915</name>
</gene>
<evidence type="ECO:0000313" key="13">
    <source>
        <dbReference type="EMBL" id="AKE58940.1"/>
    </source>
</evidence>
<dbReference type="HOGENOM" id="CLU_001265_30_5_6"/>
<dbReference type="SUPFAM" id="SSF103473">
    <property type="entry name" value="MFS general substrate transporter"/>
    <property type="match status" value="1"/>
</dbReference>
<feature type="transmembrane region" description="Helical" evidence="11">
    <location>
        <begin position="253"/>
        <end position="275"/>
    </location>
</feature>
<evidence type="ECO:0000256" key="4">
    <source>
        <dbReference type="ARBA" id="ARBA00022475"/>
    </source>
</evidence>
<dbReference type="RefSeq" id="WP_046481319.1">
    <property type="nucleotide sequence ID" value="NZ_CP011132.1"/>
</dbReference>
<evidence type="ECO:0000256" key="10">
    <source>
        <dbReference type="RuleBase" id="RU003346"/>
    </source>
</evidence>
<dbReference type="PANTHER" id="PTHR48020">
    <property type="entry name" value="PROTON MYO-INOSITOL COTRANSPORTER"/>
    <property type="match status" value="1"/>
</dbReference>
<dbReference type="KEGG" id="cama:F384_09915"/>
<dbReference type="InterPro" id="IPR003663">
    <property type="entry name" value="Sugar/inositol_transpt"/>
</dbReference>